<dbReference type="GO" id="GO:0061630">
    <property type="term" value="F:ubiquitin protein ligase activity"/>
    <property type="evidence" value="ECO:0007669"/>
    <property type="project" value="TreeGrafter"/>
</dbReference>
<dbReference type="InterPro" id="IPR001841">
    <property type="entry name" value="Znf_RING"/>
</dbReference>
<dbReference type="SMART" id="SM00515">
    <property type="entry name" value="eIF5C"/>
    <property type="match status" value="1"/>
</dbReference>
<dbReference type="InterPro" id="IPR027370">
    <property type="entry name" value="Znf-RING_euk"/>
</dbReference>
<dbReference type="FunFam" id="1.25.40.180:FF:000002">
    <property type="entry name" value="Eukaryotic translation initiation factor 4 gamma, 3, putative"/>
    <property type="match status" value="1"/>
</dbReference>
<dbReference type="EMBL" id="OV696696">
    <property type="protein sequence ID" value="CAH1239796.1"/>
    <property type="molecule type" value="Genomic_DNA"/>
</dbReference>
<keyword evidence="4" id="KW-0175">Coiled coil</keyword>
<dbReference type="Gene3D" id="1.25.40.180">
    <property type="match status" value="1"/>
</dbReference>
<proteinExistence type="predicted"/>
<feature type="domain" description="W2" evidence="8">
    <location>
        <begin position="768"/>
        <end position="855"/>
    </location>
</feature>
<feature type="compositionally biased region" description="Low complexity" evidence="5">
    <location>
        <begin position="628"/>
        <end position="638"/>
    </location>
</feature>
<keyword evidence="1" id="KW-0479">Metal-binding</keyword>
<evidence type="ECO:0000259" key="7">
    <source>
        <dbReference type="SMART" id="SM00336"/>
    </source>
</evidence>
<evidence type="ECO:0000256" key="5">
    <source>
        <dbReference type="SAM" id="MobiDB-lite"/>
    </source>
</evidence>
<dbReference type="InterPro" id="IPR017907">
    <property type="entry name" value="Znf_RING_CS"/>
</dbReference>
<feature type="coiled-coil region" evidence="4">
    <location>
        <begin position="233"/>
        <end position="260"/>
    </location>
</feature>
<dbReference type="PANTHER" id="PTHR25462:SF229">
    <property type="entry name" value="TRANSCRIPTION INTERMEDIARY FACTOR 1-BETA"/>
    <property type="match status" value="1"/>
</dbReference>
<dbReference type="PANTHER" id="PTHR25462">
    <property type="entry name" value="BONUS, ISOFORM C-RELATED"/>
    <property type="match status" value="1"/>
</dbReference>
<feature type="region of interest" description="Disordered" evidence="5">
    <location>
        <begin position="537"/>
        <end position="585"/>
    </location>
</feature>
<dbReference type="SUPFAM" id="SSF57850">
    <property type="entry name" value="RING/U-box"/>
    <property type="match status" value="1"/>
</dbReference>
<sequence>MADSDSPHGSLQIEIFECSICLQVVKRPKVLSCGHTFCMECLVSLVKESKSLKCPTCQELVKLDKAGRAGVESLTNNILVANLRDDVKTSASRQGRGPQGAENPTAVLDEFLCPSHRGEELKYYCPPCDAAICEECWLGDHNTHGVSRLGKTLQEQTAKAREVSEDGNRLMQQIRGKITELENSKRSLAAEESTQVKAVDETAQKLTADFASEVIKDANALKDELHSFFTHNNRMILERKEKLETHLAQLESSTDSLERRINQGDAIVVFSGRKMLKDLIEQSPKQTKEELGVEADRHNTAVFTPTPCALPEITLGKLQEKERPKIPEKRSKETDEVNGNETKYLRNAFANVLSSPSVRRKGKPALRPFTSEIRKKKQEDAEMEEQPGQKYSYATVVSTEHRGQVSAVSDKPRPITPQSAFDAPVDVAETRMNSDTSRGDNHPWQQTMMPASIPTLQMQQMQQMQQRDDRRQKYTSSSDRLDEPQNPKYNNALESEHQTAYPGFQDFKQPRLYPWSSKRVKKHPKTVMQFGMAMDPGTQQMQQRQLQQSEGRQRRDKKGRWQTQQKSNVRTAAQNRDGLGGRACIDPDRLRFSQQNFEVDNIKLGPEYLPGASGSWMSSSRRATGAKSSQSQHQQRQNSGRHVCLDRDETPTRYTTRTMAMFDTQAGWRPLATEPEEPCQMADGFAPVPSRPKSPPMEKIRRELERLLLRDKADNEKTFHWIEEHVDEATTKGPTFIRALMTVVCGSAIIGEGSSLRCNPKIIQKRVVLLQKYLDNESTRELQALFALQALMVQLDQPPNLLRMFFDTLYDEDVISEDALYAWESNTDPAEQEGKRVALKSLIPFFTLLREAEEEQMNS</sequence>
<evidence type="ECO:0000259" key="8">
    <source>
        <dbReference type="SMART" id="SM00515"/>
    </source>
</evidence>
<name>A0A8J9YR95_BRALA</name>
<reference evidence="9" key="1">
    <citation type="submission" date="2022-01" db="EMBL/GenBank/DDBJ databases">
        <authorList>
            <person name="Braso-Vives M."/>
        </authorList>
    </citation>
    <scope>NUCLEOTIDE SEQUENCE</scope>
</reference>
<feature type="domain" description="RING-type" evidence="6">
    <location>
        <begin position="18"/>
        <end position="57"/>
    </location>
</feature>
<keyword evidence="2" id="KW-0863">Zinc-finger</keyword>
<dbReference type="AlphaFoldDB" id="A0A8J9YR95"/>
<dbReference type="Proteomes" id="UP000838412">
    <property type="component" value="Chromosome 11"/>
</dbReference>
<dbReference type="OrthoDB" id="654191at2759"/>
<dbReference type="Gene3D" id="3.30.160.60">
    <property type="entry name" value="Classic Zinc Finger"/>
    <property type="match status" value="1"/>
</dbReference>
<feature type="compositionally biased region" description="Low complexity" evidence="5">
    <location>
        <begin position="539"/>
        <end position="550"/>
    </location>
</feature>
<dbReference type="SMART" id="SM00336">
    <property type="entry name" value="BBOX"/>
    <property type="match status" value="1"/>
</dbReference>
<evidence type="ECO:0000256" key="4">
    <source>
        <dbReference type="SAM" id="Coils"/>
    </source>
</evidence>
<dbReference type="InterPro" id="IPR000315">
    <property type="entry name" value="Znf_B-box"/>
</dbReference>
<dbReference type="Pfam" id="PF13445">
    <property type="entry name" value="zf-RING_UBOX"/>
    <property type="match status" value="1"/>
</dbReference>
<dbReference type="PROSITE" id="PS00518">
    <property type="entry name" value="ZF_RING_1"/>
    <property type="match status" value="1"/>
</dbReference>
<feature type="compositionally biased region" description="Polar residues" evidence="5">
    <location>
        <begin position="561"/>
        <end position="574"/>
    </location>
</feature>
<dbReference type="InterPro" id="IPR013083">
    <property type="entry name" value="Znf_RING/FYVE/PHD"/>
</dbReference>
<dbReference type="CDD" id="cd16449">
    <property type="entry name" value="RING-HC"/>
    <property type="match status" value="1"/>
</dbReference>
<dbReference type="Pfam" id="PF00643">
    <property type="entry name" value="zf-B_box"/>
    <property type="match status" value="1"/>
</dbReference>
<evidence type="ECO:0000256" key="2">
    <source>
        <dbReference type="ARBA" id="ARBA00022771"/>
    </source>
</evidence>
<dbReference type="InterPro" id="IPR016024">
    <property type="entry name" value="ARM-type_fold"/>
</dbReference>
<accession>A0A8J9YR95</accession>
<keyword evidence="10" id="KW-1185">Reference proteome</keyword>
<evidence type="ECO:0000313" key="10">
    <source>
        <dbReference type="Proteomes" id="UP000838412"/>
    </source>
</evidence>
<dbReference type="SUPFAM" id="SSF57845">
    <property type="entry name" value="B-box zinc-binding domain"/>
    <property type="match status" value="1"/>
</dbReference>
<dbReference type="CDD" id="cd11559">
    <property type="entry name" value="W2_eIF4G1_like"/>
    <property type="match status" value="1"/>
</dbReference>
<evidence type="ECO:0000256" key="3">
    <source>
        <dbReference type="ARBA" id="ARBA00022833"/>
    </source>
</evidence>
<dbReference type="SUPFAM" id="SSF48371">
    <property type="entry name" value="ARM repeat"/>
    <property type="match status" value="1"/>
</dbReference>
<dbReference type="Pfam" id="PF02020">
    <property type="entry name" value="W2"/>
    <property type="match status" value="1"/>
</dbReference>
<dbReference type="Gene3D" id="3.30.40.10">
    <property type="entry name" value="Zinc/RING finger domain, C3HC4 (zinc finger)"/>
    <property type="match status" value="1"/>
</dbReference>
<evidence type="ECO:0000256" key="1">
    <source>
        <dbReference type="ARBA" id="ARBA00022723"/>
    </source>
</evidence>
<dbReference type="GO" id="GO:0006513">
    <property type="term" value="P:protein monoubiquitination"/>
    <property type="evidence" value="ECO:0007669"/>
    <property type="project" value="TreeGrafter"/>
</dbReference>
<evidence type="ECO:0000313" key="9">
    <source>
        <dbReference type="EMBL" id="CAH1239796.1"/>
    </source>
</evidence>
<feature type="region of interest" description="Disordered" evidence="5">
    <location>
        <begin position="613"/>
        <end position="648"/>
    </location>
</feature>
<feature type="domain" description="B box-type" evidence="7">
    <location>
        <begin position="108"/>
        <end position="149"/>
    </location>
</feature>
<dbReference type="InterPro" id="IPR047153">
    <property type="entry name" value="TRIM45/56/19-like"/>
</dbReference>
<organism evidence="9 10">
    <name type="scientific">Branchiostoma lanceolatum</name>
    <name type="common">Common lancelet</name>
    <name type="synonym">Amphioxus lanceolatum</name>
    <dbReference type="NCBI Taxonomy" id="7740"/>
    <lineage>
        <taxon>Eukaryota</taxon>
        <taxon>Metazoa</taxon>
        <taxon>Chordata</taxon>
        <taxon>Cephalochordata</taxon>
        <taxon>Leptocardii</taxon>
        <taxon>Amphioxiformes</taxon>
        <taxon>Branchiostomatidae</taxon>
        <taxon>Branchiostoma</taxon>
    </lineage>
</organism>
<dbReference type="GO" id="GO:0008270">
    <property type="term" value="F:zinc ion binding"/>
    <property type="evidence" value="ECO:0007669"/>
    <property type="project" value="UniProtKB-KW"/>
</dbReference>
<dbReference type="SMART" id="SM00184">
    <property type="entry name" value="RING"/>
    <property type="match status" value="1"/>
</dbReference>
<keyword evidence="3" id="KW-0862">Zinc</keyword>
<feature type="region of interest" description="Disordered" evidence="5">
    <location>
        <begin position="456"/>
        <end position="490"/>
    </location>
</feature>
<dbReference type="InterPro" id="IPR003307">
    <property type="entry name" value="W2_domain"/>
</dbReference>
<protein>
    <submittedName>
        <fullName evidence="9">EIF4G3 protein</fullName>
    </submittedName>
</protein>
<gene>
    <name evidence="9" type="primary">EIF4G3</name>
    <name evidence="9" type="ORF">BLAG_LOCUS3981</name>
</gene>
<evidence type="ECO:0000259" key="6">
    <source>
        <dbReference type="SMART" id="SM00184"/>
    </source>
</evidence>